<dbReference type="InterPro" id="IPR038840">
    <property type="entry name" value="RWDD3"/>
</dbReference>
<dbReference type="GO" id="GO:0010468">
    <property type="term" value="P:regulation of gene expression"/>
    <property type="evidence" value="ECO:0007669"/>
    <property type="project" value="UniProtKB-ARBA"/>
</dbReference>
<name>A0AAN9B7K9_9CAEN</name>
<dbReference type="Proteomes" id="UP001374579">
    <property type="component" value="Unassembled WGS sequence"/>
</dbReference>
<dbReference type="GO" id="GO:0005737">
    <property type="term" value="C:cytoplasm"/>
    <property type="evidence" value="ECO:0007669"/>
    <property type="project" value="UniProtKB-SubCell"/>
</dbReference>
<comment type="caution">
    <text evidence="8">The sequence shown here is derived from an EMBL/GenBank/DDBJ whole genome shotgun (WGS) entry which is preliminary data.</text>
</comment>
<evidence type="ECO:0000256" key="6">
    <source>
        <dbReference type="SAM" id="MobiDB-lite"/>
    </source>
</evidence>
<evidence type="ECO:0000259" key="7">
    <source>
        <dbReference type="PROSITE" id="PS50908"/>
    </source>
</evidence>
<proteinExistence type="predicted"/>
<dbReference type="EMBL" id="JBAMIC010000011">
    <property type="protein sequence ID" value="KAK7100169.1"/>
    <property type="molecule type" value="Genomic_DNA"/>
</dbReference>
<comment type="subcellular location">
    <subcellularLocation>
        <location evidence="2">Cytoplasm</location>
    </subcellularLocation>
    <subcellularLocation>
        <location evidence="1">Nucleus</location>
    </subcellularLocation>
</comment>
<dbReference type="FunFam" id="3.10.110.10:FF:000050">
    <property type="entry name" value="eIF-2-alpha kinase GCN2"/>
    <property type="match status" value="1"/>
</dbReference>
<protein>
    <recommendedName>
        <fullName evidence="3">RWD domain-containing protein 3</fullName>
    </recommendedName>
</protein>
<dbReference type="SMART" id="SM00591">
    <property type="entry name" value="RWD"/>
    <property type="match status" value="1"/>
</dbReference>
<dbReference type="PROSITE" id="PS50908">
    <property type="entry name" value="RWD"/>
    <property type="match status" value="1"/>
</dbReference>
<keyword evidence="4" id="KW-0963">Cytoplasm</keyword>
<gene>
    <name evidence="8" type="ORF">V1264_023160</name>
</gene>
<dbReference type="InterPro" id="IPR016135">
    <property type="entry name" value="UBQ-conjugating_enzyme/RWD"/>
</dbReference>
<dbReference type="Gene3D" id="3.10.110.10">
    <property type="entry name" value="Ubiquitin Conjugating Enzyme"/>
    <property type="match status" value="1"/>
</dbReference>
<evidence type="ECO:0000256" key="5">
    <source>
        <dbReference type="ARBA" id="ARBA00023242"/>
    </source>
</evidence>
<dbReference type="PANTHER" id="PTHR15628:SF1">
    <property type="entry name" value="RWD DOMAIN-CONTAINING PROTEIN 3"/>
    <property type="match status" value="1"/>
</dbReference>
<dbReference type="GO" id="GO:1902073">
    <property type="term" value="P:positive regulation of hypoxia-inducible factor-1alpha signaling pathway"/>
    <property type="evidence" value="ECO:0007669"/>
    <property type="project" value="InterPro"/>
</dbReference>
<evidence type="ECO:0000313" key="8">
    <source>
        <dbReference type="EMBL" id="KAK7100169.1"/>
    </source>
</evidence>
<evidence type="ECO:0000256" key="1">
    <source>
        <dbReference type="ARBA" id="ARBA00004123"/>
    </source>
</evidence>
<dbReference type="GO" id="GO:0033554">
    <property type="term" value="P:cellular response to stress"/>
    <property type="evidence" value="ECO:0007669"/>
    <property type="project" value="UniProtKB-ARBA"/>
</dbReference>
<keyword evidence="5" id="KW-0539">Nucleus</keyword>
<dbReference type="InterPro" id="IPR006575">
    <property type="entry name" value="RWD_dom"/>
</dbReference>
<keyword evidence="9" id="KW-1185">Reference proteome</keyword>
<dbReference type="GO" id="GO:0005634">
    <property type="term" value="C:nucleus"/>
    <property type="evidence" value="ECO:0007669"/>
    <property type="project" value="UniProtKB-SubCell"/>
</dbReference>
<dbReference type="AlphaFoldDB" id="A0AAN9B7K9"/>
<sequence length="292" mass="32758">MAAEADDEIEVIQAIYCQPGEITVSRGADGSRQVIVRLKSTTEKSDDSTRSTEADLHLSLSSFYPSNAPSISVRSEQLSRSGMTQLRTMLTQAAEHSLDRPMLLDLISLASEELQKVTVCDGKMRTTDQGGGGNSATPEGRKASEQTEEINGSRESSADRMALLHLDHMRAKTQYIKLIKKWTSELFLTGRVLFCQRLILIVLQGPASAVKEYIVRQRTCNVDVDSKGHSCKERMMSVLCDIGVTLHHFRFDNFDVVEINSANDLRDFFYKYCMQDVFTDHVRTLKHFPGKN</sequence>
<dbReference type="PANTHER" id="PTHR15628">
    <property type="entry name" value="RWD DOMAIN-CONTAINING PROTEIN 3"/>
    <property type="match status" value="1"/>
</dbReference>
<dbReference type="SUPFAM" id="SSF54495">
    <property type="entry name" value="UBC-like"/>
    <property type="match status" value="1"/>
</dbReference>
<dbReference type="GO" id="GO:0033235">
    <property type="term" value="P:positive regulation of protein sumoylation"/>
    <property type="evidence" value="ECO:0007669"/>
    <property type="project" value="InterPro"/>
</dbReference>
<dbReference type="CDD" id="cd24164">
    <property type="entry name" value="RWDD3_C"/>
    <property type="match status" value="1"/>
</dbReference>
<feature type="region of interest" description="Disordered" evidence="6">
    <location>
        <begin position="124"/>
        <end position="155"/>
    </location>
</feature>
<dbReference type="Pfam" id="PF05773">
    <property type="entry name" value="RWD"/>
    <property type="match status" value="1"/>
</dbReference>
<evidence type="ECO:0000256" key="2">
    <source>
        <dbReference type="ARBA" id="ARBA00004496"/>
    </source>
</evidence>
<evidence type="ECO:0000313" key="9">
    <source>
        <dbReference type="Proteomes" id="UP001374579"/>
    </source>
</evidence>
<feature type="domain" description="RWD" evidence="7">
    <location>
        <begin position="7"/>
        <end position="117"/>
    </location>
</feature>
<reference evidence="8 9" key="1">
    <citation type="submission" date="2024-02" db="EMBL/GenBank/DDBJ databases">
        <title>Chromosome-scale genome assembly of the rough periwinkle Littorina saxatilis.</title>
        <authorList>
            <person name="De Jode A."/>
            <person name="Faria R."/>
            <person name="Formenti G."/>
            <person name="Sims Y."/>
            <person name="Smith T.P."/>
            <person name="Tracey A."/>
            <person name="Wood J.M.D."/>
            <person name="Zagrodzka Z.B."/>
            <person name="Johannesson K."/>
            <person name="Butlin R.K."/>
            <person name="Leder E.H."/>
        </authorList>
    </citation>
    <scope>NUCLEOTIDE SEQUENCE [LARGE SCALE GENOMIC DNA]</scope>
    <source>
        <strain evidence="8">Snail1</strain>
        <tissue evidence="8">Muscle</tissue>
    </source>
</reference>
<accession>A0AAN9B7K9</accession>
<evidence type="ECO:0000256" key="3">
    <source>
        <dbReference type="ARBA" id="ARBA00015444"/>
    </source>
</evidence>
<organism evidence="8 9">
    <name type="scientific">Littorina saxatilis</name>
    <dbReference type="NCBI Taxonomy" id="31220"/>
    <lineage>
        <taxon>Eukaryota</taxon>
        <taxon>Metazoa</taxon>
        <taxon>Spiralia</taxon>
        <taxon>Lophotrochozoa</taxon>
        <taxon>Mollusca</taxon>
        <taxon>Gastropoda</taxon>
        <taxon>Caenogastropoda</taxon>
        <taxon>Littorinimorpha</taxon>
        <taxon>Littorinoidea</taxon>
        <taxon>Littorinidae</taxon>
        <taxon>Littorina</taxon>
    </lineage>
</organism>
<evidence type="ECO:0000256" key="4">
    <source>
        <dbReference type="ARBA" id="ARBA00022490"/>
    </source>
</evidence>